<feature type="transmembrane region" description="Helical" evidence="1">
    <location>
        <begin position="12"/>
        <end position="33"/>
    </location>
</feature>
<protein>
    <submittedName>
        <fullName evidence="2">Uncharacterized protein</fullName>
    </submittedName>
</protein>
<accession>A0ABP8RMV0</accession>
<comment type="caution">
    <text evidence="2">The sequence shown here is derived from an EMBL/GenBank/DDBJ whole genome shotgun (WGS) entry which is preliminary data.</text>
</comment>
<keyword evidence="3" id="KW-1185">Reference proteome</keyword>
<sequence length="195" mass="21368">MDEILEAPLMNPVALAVVGGVLLVAVLVTGLVLRRMWTRARTFAGSQQHRIERARTELAALRLDGPRREAVDLRRRLAESVTATDRQLAAAPSVLVSATVEDQHRELRRLATELDAHLRTLQDEPDAARVEAALPEATGWTDQLCEIAAELRAAVRESARATTHTDVRALDTGTKDGVAALRAGIDFLSERVRRS</sequence>
<keyword evidence="1" id="KW-1133">Transmembrane helix</keyword>
<dbReference type="RefSeq" id="WP_345414768.1">
    <property type="nucleotide sequence ID" value="NZ_BAABGT010000025.1"/>
</dbReference>
<organism evidence="2 3">
    <name type="scientific">Pseudonocardia xishanensis</name>
    <dbReference type="NCBI Taxonomy" id="630995"/>
    <lineage>
        <taxon>Bacteria</taxon>
        <taxon>Bacillati</taxon>
        <taxon>Actinomycetota</taxon>
        <taxon>Actinomycetes</taxon>
        <taxon>Pseudonocardiales</taxon>
        <taxon>Pseudonocardiaceae</taxon>
        <taxon>Pseudonocardia</taxon>
    </lineage>
</organism>
<keyword evidence="1" id="KW-0812">Transmembrane</keyword>
<proteinExistence type="predicted"/>
<dbReference type="Proteomes" id="UP001501598">
    <property type="component" value="Unassembled WGS sequence"/>
</dbReference>
<name>A0ABP8RMV0_9PSEU</name>
<keyword evidence="1" id="KW-0472">Membrane</keyword>
<evidence type="ECO:0000256" key="1">
    <source>
        <dbReference type="SAM" id="Phobius"/>
    </source>
</evidence>
<gene>
    <name evidence="2" type="ORF">GCM10023175_18750</name>
</gene>
<reference evidence="3" key="1">
    <citation type="journal article" date="2019" name="Int. J. Syst. Evol. Microbiol.">
        <title>The Global Catalogue of Microorganisms (GCM) 10K type strain sequencing project: providing services to taxonomists for standard genome sequencing and annotation.</title>
        <authorList>
            <consortium name="The Broad Institute Genomics Platform"/>
            <consortium name="The Broad Institute Genome Sequencing Center for Infectious Disease"/>
            <person name="Wu L."/>
            <person name="Ma J."/>
        </authorList>
    </citation>
    <scope>NUCLEOTIDE SEQUENCE [LARGE SCALE GENOMIC DNA]</scope>
    <source>
        <strain evidence="3">JCM 17906</strain>
    </source>
</reference>
<evidence type="ECO:0000313" key="3">
    <source>
        <dbReference type="Proteomes" id="UP001501598"/>
    </source>
</evidence>
<dbReference type="EMBL" id="BAABGT010000025">
    <property type="protein sequence ID" value="GAA4542830.1"/>
    <property type="molecule type" value="Genomic_DNA"/>
</dbReference>
<evidence type="ECO:0000313" key="2">
    <source>
        <dbReference type="EMBL" id="GAA4542830.1"/>
    </source>
</evidence>